<accession>A0AAV7N645</accession>
<evidence type="ECO:0000256" key="1">
    <source>
        <dbReference type="SAM" id="MobiDB-lite"/>
    </source>
</evidence>
<evidence type="ECO:0000313" key="4">
    <source>
        <dbReference type="Proteomes" id="UP001066276"/>
    </source>
</evidence>
<dbReference type="AlphaFoldDB" id="A0AAV7N645"/>
<keyword evidence="4" id="KW-1185">Reference proteome</keyword>
<dbReference type="EMBL" id="JANPWB010000013">
    <property type="protein sequence ID" value="KAJ1109997.1"/>
    <property type="molecule type" value="Genomic_DNA"/>
</dbReference>
<feature type="signal peptide" evidence="2">
    <location>
        <begin position="1"/>
        <end position="22"/>
    </location>
</feature>
<organism evidence="3 4">
    <name type="scientific">Pleurodeles waltl</name>
    <name type="common">Iberian ribbed newt</name>
    <dbReference type="NCBI Taxonomy" id="8319"/>
    <lineage>
        <taxon>Eukaryota</taxon>
        <taxon>Metazoa</taxon>
        <taxon>Chordata</taxon>
        <taxon>Craniata</taxon>
        <taxon>Vertebrata</taxon>
        <taxon>Euteleostomi</taxon>
        <taxon>Amphibia</taxon>
        <taxon>Batrachia</taxon>
        <taxon>Caudata</taxon>
        <taxon>Salamandroidea</taxon>
        <taxon>Salamandridae</taxon>
        <taxon>Pleurodelinae</taxon>
        <taxon>Pleurodeles</taxon>
    </lineage>
</organism>
<comment type="caution">
    <text evidence="3">The sequence shown here is derived from an EMBL/GenBank/DDBJ whole genome shotgun (WGS) entry which is preliminary data.</text>
</comment>
<sequence>MKLMLAISLFAILSMLFGQTDSAVMDKSDSSDFLMKVRKRRDDRSCPGGKCALDDDGDVFDDRAFGEELLHFYLFRTLLQRMNLPGKHQAQYSKIMDSASESRMMAQEPLLTSLPPDRTSN</sequence>
<gene>
    <name evidence="3" type="ORF">NDU88_007352</name>
</gene>
<protein>
    <submittedName>
        <fullName evidence="3">Uncharacterized protein</fullName>
    </submittedName>
</protein>
<reference evidence="3" key="1">
    <citation type="journal article" date="2022" name="bioRxiv">
        <title>Sequencing and chromosome-scale assembly of the giantPleurodeles waltlgenome.</title>
        <authorList>
            <person name="Brown T."/>
            <person name="Elewa A."/>
            <person name="Iarovenko S."/>
            <person name="Subramanian E."/>
            <person name="Araus A.J."/>
            <person name="Petzold A."/>
            <person name="Susuki M."/>
            <person name="Suzuki K.-i.T."/>
            <person name="Hayashi T."/>
            <person name="Toyoda A."/>
            <person name="Oliveira C."/>
            <person name="Osipova E."/>
            <person name="Leigh N.D."/>
            <person name="Simon A."/>
            <person name="Yun M.H."/>
        </authorList>
    </citation>
    <scope>NUCLEOTIDE SEQUENCE</scope>
    <source>
        <strain evidence="3">20211129_DDA</strain>
        <tissue evidence="3">Liver</tissue>
    </source>
</reference>
<evidence type="ECO:0000313" key="3">
    <source>
        <dbReference type="EMBL" id="KAJ1109997.1"/>
    </source>
</evidence>
<evidence type="ECO:0000256" key="2">
    <source>
        <dbReference type="SAM" id="SignalP"/>
    </source>
</evidence>
<name>A0AAV7N645_PLEWA</name>
<dbReference type="Proteomes" id="UP001066276">
    <property type="component" value="Chromosome 9"/>
</dbReference>
<proteinExistence type="predicted"/>
<keyword evidence="2" id="KW-0732">Signal</keyword>
<feature type="region of interest" description="Disordered" evidence="1">
    <location>
        <begin position="100"/>
        <end position="121"/>
    </location>
</feature>
<feature type="chain" id="PRO_5043922241" evidence="2">
    <location>
        <begin position="23"/>
        <end position="121"/>
    </location>
</feature>